<keyword evidence="11" id="KW-1185">Reference proteome</keyword>
<keyword evidence="7" id="KW-0413">Isomerase</keyword>
<sequence length="245" mass="26735">MIPPETYLQFHTVAMLPPIAGLALLAWLRPTDHGRSGVVSGLAIITALAVVYTLPWDSYLIKRGVWSYGEGVVAGRLWHVPIGEVLFFGLQPILTALWLSRLSIPTDQPLALSARQRAMGVGTGLGLGVVGGLLLPSESTFYLGAILAWAAPILALQWGFGWTQLWGARRAVALAVGLPTVYLWIVDRTAISLGLWTIAPETTIGIAPVGLPIEEAVFFLVTNLFVVQGLVLYWWLLDRWREWSG</sequence>
<feature type="transmembrane region" description="Helical" evidence="8">
    <location>
        <begin position="6"/>
        <end position="28"/>
    </location>
</feature>
<comment type="subcellular location">
    <subcellularLocation>
        <location evidence="1">Membrane</location>
        <topology evidence="1">Multi-pass membrane protein</topology>
    </subcellularLocation>
</comment>
<feature type="transmembrane region" description="Helical" evidence="8">
    <location>
        <begin position="118"/>
        <end position="135"/>
    </location>
</feature>
<accession>A0ABD6D8U1</accession>
<evidence type="ECO:0000256" key="5">
    <source>
        <dbReference type="ARBA" id="ARBA00022989"/>
    </source>
</evidence>
<feature type="domain" description="Lycopene cyclase" evidence="9">
    <location>
        <begin position="22"/>
        <end position="92"/>
    </location>
</feature>
<dbReference type="InterPro" id="IPR017825">
    <property type="entry name" value="Lycopene_cyclase_dom"/>
</dbReference>
<dbReference type="RefSeq" id="WP_256395409.1">
    <property type="nucleotide sequence ID" value="NZ_JANHDJ010000002.1"/>
</dbReference>
<evidence type="ECO:0000259" key="9">
    <source>
        <dbReference type="Pfam" id="PF18916"/>
    </source>
</evidence>
<evidence type="ECO:0000313" key="11">
    <source>
        <dbReference type="Proteomes" id="UP001597052"/>
    </source>
</evidence>
<evidence type="ECO:0000256" key="6">
    <source>
        <dbReference type="ARBA" id="ARBA00023136"/>
    </source>
</evidence>
<proteinExistence type="predicted"/>
<dbReference type="EMBL" id="JBHUDM010000002">
    <property type="protein sequence ID" value="MFD1642220.1"/>
    <property type="molecule type" value="Genomic_DNA"/>
</dbReference>
<feature type="transmembrane region" description="Helical" evidence="8">
    <location>
        <begin position="216"/>
        <end position="236"/>
    </location>
</feature>
<feature type="transmembrane region" description="Helical" evidence="8">
    <location>
        <begin position="172"/>
        <end position="196"/>
    </location>
</feature>
<dbReference type="GO" id="GO:0016117">
    <property type="term" value="P:carotenoid biosynthetic process"/>
    <property type="evidence" value="ECO:0007669"/>
    <property type="project" value="UniProtKB-KW"/>
</dbReference>
<keyword evidence="5 8" id="KW-1133">Transmembrane helix</keyword>
<evidence type="ECO:0000256" key="3">
    <source>
        <dbReference type="ARBA" id="ARBA00022692"/>
    </source>
</evidence>
<comment type="pathway">
    <text evidence="2">Carotenoid biosynthesis.</text>
</comment>
<evidence type="ECO:0000256" key="7">
    <source>
        <dbReference type="ARBA" id="ARBA00023235"/>
    </source>
</evidence>
<gene>
    <name evidence="10" type="ORF">ACFSBW_10095</name>
</gene>
<keyword evidence="4" id="KW-0125">Carotenoid biosynthesis</keyword>
<evidence type="ECO:0000256" key="4">
    <source>
        <dbReference type="ARBA" id="ARBA00022746"/>
    </source>
</evidence>
<comment type="caution">
    <text evidence="10">The sequence shown here is derived from an EMBL/GenBank/DDBJ whole genome shotgun (WGS) entry which is preliminary data.</text>
</comment>
<keyword evidence="3 8" id="KW-0812">Transmembrane</keyword>
<evidence type="ECO:0000256" key="2">
    <source>
        <dbReference type="ARBA" id="ARBA00004829"/>
    </source>
</evidence>
<evidence type="ECO:0000313" key="10">
    <source>
        <dbReference type="EMBL" id="MFD1642220.1"/>
    </source>
</evidence>
<evidence type="ECO:0000256" key="1">
    <source>
        <dbReference type="ARBA" id="ARBA00004141"/>
    </source>
</evidence>
<dbReference type="Pfam" id="PF18916">
    <property type="entry name" value="Lycopene_cyc"/>
    <property type="match status" value="2"/>
</dbReference>
<reference evidence="10 11" key="1">
    <citation type="journal article" date="2019" name="Int. J. Syst. Evol. Microbiol.">
        <title>The Global Catalogue of Microorganisms (GCM) 10K type strain sequencing project: providing services to taxonomists for standard genome sequencing and annotation.</title>
        <authorList>
            <consortium name="The Broad Institute Genomics Platform"/>
            <consortium name="The Broad Institute Genome Sequencing Center for Infectious Disease"/>
            <person name="Wu L."/>
            <person name="Ma J."/>
        </authorList>
    </citation>
    <scope>NUCLEOTIDE SEQUENCE [LARGE SCALE GENOMIC DNA]</scope>
    <source>
        <strain evidence="10 11">CGMCC 1.10593</strain>
    </source>
</reference>
<dbReference type="NCBIfam" id="TIGR03462">
    <property type="entry name" value="CarR_dom_SF"/>
    <property type="match status" value="2"/>
</dbReference>
<dbReference type="AlphaFoldDB" id="A0ABD6D8U1"/>
<dbReference type="GO" id="GO:0045436">
    <property type="term" value="F:lycopene beta cyclase activity"/>
    <property type="evidence" value="ECO:0007669"/>
    <property type="project" value="UniProtKB-ARBA"/>
</dbReference>
<dbReference type="GO" id="GO:0016020">
    <property type="term" value="C:membrane"/>
    <property type="evidence" value="ECO:0007669"/>
    <property type="project" value="UniProtKB-SubCell"/>
</dbReference>
<protein>
    <submittedName>
        <fullName evidence="10">Lycopene cyclase domain-containing protein</fullName>
    </submittedName>
</protein>
<organism evidence="10 11">
    <name type="scientific">Halohasta litorea</name>
    <dbReference type="NCBI Taxonomy" id="869891"/>
    <lineage>
        <taxon>Archaea</taxon>
        <taxon>Methanobacteriati</taxon>
        <taxon>Methanobacteriota</taxon>
        <taxon>Stenosarchaea group</taxon>
        <taxon>Halobacteria</taxon>
        <taxon>Halobacteriales</taxon>
        <taxon>Haloferacaceae</taxon>
        <taxon>Halohasta</taxon>
    </lineage>
</organism>
<dbReference type="Proteomes" id="UP001597052">
    <property type="component" value="Unassembled WGS sequence"/>
</dbReference>
<feature type="transmembrane region" description="Helical" evidence="8">
    <location>
        <begin position="141"/>
        <end position="160"/>
    </location>
</feature>
<feature type="domain" description="Lycopene cyclase" evidence="9">
    <location>
        <begin position="145"/>
        <end position="227"/>
    </location>
</feature>
<feature type="transmembrane region" description="Helical" evidence="8">
    <location>
        <begin position="76"/>
        <end position="98"/>
    </location>
</feature>
<keyword evidence="6 8" id="KW-0472">Membrane</keyword>
<feature type="transmembrane region" description="Helical" evidence="8">
    <location>
        <begin position="37"/>
        <end position="56"/>
    </location>
</feature>
<evidence type="ECO:0000256" key="8">
    <source>
        <dbReference type="SAM" id="Phobius"/>
    </source>
</evidence>
<name>A0ABD6D8U1_9EURY</name>